<dbReference type="EMBL" id="KN880697">
    <property type="protein sequence ID" value="KIY63420.1"/>
    <property type="molecule type" value="Genomic_DNA"/>
</dbReference>
<sequence>MLLSLSRHAPLESMTIHNLGDFPPELPTLHFPSLKKLTFIGKFDHGLARSMCSANPQLQKLYVTASRHIEVDFGFLPHDSSLTELSVSGALSIVGLPIERLPCLRTLHIAAFPPVEVQWNPVQAQGIRLDSLQFPEVSDGLLDYLESYHGLRSLDLTVDAQPSDCGKRFWSHVLPAHQRTLEHLSLTLSPELHESHGWNPTPEALQSLRLCEGLTSLNIVCDDGHADKVHSLLAKDEGPVNRVYHG</sequence>
<dbReference type="Proteomes" id="UP000054007">
    <property type="component" value="Unassembled WGS sequence"/>
</dbReference>
<dbReference type="AlphaFoldDB" id="A0A0D7AZL7"/>
<organism evidence="1 2">
    <name type="scientific">Cylindrobasidium torrendii FP15055 ss-10</name>
    <dbReference type="NCBI Taxonomy" id="1314674"/>
    <lineage>
        <taxon>Eukaryota</taxon>
        <taxon>Fungi</taxon>
        <taxon>Dikarya</taxon>
        <taxon>Basidiomycota</taxon>
        <taxon>Agaricomycotina</taxon>
        <taxon>Agaricomycetes</taxon>
        <taxon>Agaricomycetidae</taxon>
        <taxon>Agaricales</taxon>
        <taxon>Marasmiineae</taxon>
        <taxon>Physalacriaceae</taxon>
        <taxon>Cylindrobasidium</taxon>
    </lineage>
</organism>
<dbReference type="SUPFAM" id="SSF52047">
    <property type="entry name" value="RNI-like"/>
    <property type="match status" value="1"/>
</dbReference>
<dbReference type="Gene3D" id="3.80.10.10">
    <property type="entry name" value="Ribonuclease Inhibitor"/>
    <property type="match status" value="1"/>
</dbReference>
<evidence type="ECO:0000313" key="2">
    <source>
        <dbReference type="Proteomes" id="UP000054007"/>
    </source>
</evidence>
<dbReference type="OrthoDB" id="3541472at2759"/>
<dbReference type="STRING" id="1314674.A0A0D7AZL7"/>
<proteinExistence type="predicted"/>
<evidence type="ECO:0000313" key="1">
    <source>
        <dbReference type="EMBL" id="KIY63420.1"/>
    </source>
</evidence>
<reference evidence="1 2" key="1">
    <citation type="journal article" date="2015" name="Fungal Genet. Biol.">
        <title>Evolution of novel wood decay mechanisms in Agaricales revealed by the genome sequences of Fistulina hepatica and Cylindrobasidium torrendii.</title>
        <authorList>
            <person name="Floudas D."/>
            <person name="Held B.W."/>
            <person name="Riley R."/>
            <person name="Nagy L.G."/>
            <person name="Koehler G."/>
            <person name="Ransdell A.S."/>
            <person name="Younus H."/>
            <person name="Chow J."/>
            <person name="Chiniquy J."/>
            <person name="Lipzen A."/>
            <person name="Tritt A."/>
            <person name="Sun H."/>
            <person name="Haridas S."/>
            <person name="LaButti K."/>
            <person name="Ohm R.A."/>
            <person name="Kues U."/>
            <person name="Blanchette R.A."/>
            <person name="Grigoriev I.V."/>
            <person name="Minto R.E."/>
            <person name="Hibbett D.S."/>
        </authorList>
    </citation>
    <scope>NUCLEOTIDE SEQUENCE [LARGE SCALE GENOMIC DNA]</scope>
    <source>
        <strain evidence="1 2">FP15055 ss-10</strain>
    </source>
</reference>
<name>A0A0D7AZL7_9AGAR</name>
<keyword evidence="2" id="KW-1185">Reference proteome</keyword>
<protein>
    <recommendedName>
        <fullName evidence="3">F-box domain-containing protein</fullName>
    </recommendedName>
</protein>
<accession>A0A0D7AZL7</accession>
<gene>
    <name evidence="1" type="ORF">CYLTODRAFT_137466</name>
</gene>
<evidence type="ECO:0008006" key="3">
    <source>
        <dbReference type="Google" id="ProtNLM"/>
    </source>
</evidence>
<dbReference type="InterPro" id="IPR032675">
    <property type="entry name" value="LRR_dom_sf"/>
</dbReference>